<dbReference type="EMBL" id="BLAL01000250">
    <property type="protein sequence ID" value="GES96318.1"/>
    <property type="molecule type" value="Genomic_DNA"/>
</dbReference>
<dbReference type="Proteomes" id="UP000615446">
    <property type="component" value="Unassembled WGS sequence"/>
</dbReference>
<proteinExistence type="predicted"/>
<organism evidence="1 2">
    <name type="scientific">Rhizophagus clarus</name>
    <dbReference type="NCBI Taxonomy" id="94130"/>
    <lineage>
        <taxon>Eukaryota</taxon>
        <taxon>Fungi</taxon>
        <taxon>Fungi incertae sedis</taxon>
        <taxon>Mucoromycota</taxon>
        <taxon>Glomeromycotina</taxon>
        <taxon>Glomeromycetes</taxon>
        <taxon>Glomerales</taxon>
        <taxon>Glomeraceae</taxon>
        <taxon>Rhizophagus</taxon>
    </lineage>
</organism>
<reference evidence="1" key="1">
    <citation type="submission" date="2019-10" db="EMBL/GenBank/DDBJ databases">
        <title>Conservation and host-specific expression of non-tandemly repeated heterogenous ribosome RNA gene in arbuscular mycorrhizal fungi.</title>
        <authorList>
            <person name="Maeda T."/>
            <person name="Kobayashi Y."/>
            <person name="Nakagawa T."/>
            <person name="Ezawa T."/>
            <person name="Yamaguchi K."/>
            <person name="Bino T."/>
            <person name="Nishimoto Y."/>
            <person name="Shigenobu S."/>
            <person name="Kawaguchi M."/>
        </authorList>
    </citation>
    <scope>NUCLEOTIDE SEQUENCE</scope>
    <source>
        <strain evidence="1">HR1</strain>
    </source>
</reference>
<sequence length="96" mass="11285">MNGLEPTLTMSITRVVYNNIFGREKMLSPSWEGKIKNKEVGLKDKRQASVLPFRFENGISVFRLYCGMGFDDMNVETERFLTWIFDGFRFFGCRIR</sequence>
<name>A0A8H3QY05_9GLOM</name>
<accession>A0A8H3QY05</accession>
<evidence type="ECO:0000313" key="2">
    <source>
        <dbReference type="Proteomes" id="UP000615446"/>
    </source>
</evidence>
<protein>
    <submittedName>
        <fullName evidence="1">Uncharacterized protein</fullName>
    </submittedName>
</protein>
<comment type="caution">
    <text evidence="1">The sequence shown here is derived from an EMBL/GenBank/DDBJ whole genome shotgun (WGS) entry which is preliminary data.</text>
</comment>
<evidence type="ECO:0000313" key="1">
    <source>
        <dbReference type="EMBL" id="GES96318.1"/>
    </source>
</evidence>
<dbReference type="AlphaFoldDB" id="A0A8H3QY05"/>
<gene>
    <name evidence="1" type="ORF">RCL2_002295200</name>
</gene>